<proteinExistence type="predicted"/>
<accession>A0A1G7PY63</accession>
<dbReference type="Pfam" id="PF00589">
    <property type="entry name" value="Phage_integrase"/>
    <property type="match status" value="1"/>
</dbReference>
<dbReference type="EMBL" id="FMZW01000087">
    <property type="protein sequence ID" value="SDF91181.1"/>
    <property type="molecule type" value="Genomic_DNA"/>
</dbReference>
<dbReference type="GO" id="GO:0015074">
    <property type="term" value="P:DNA integration"/>
    <property type="evidence" value="ECO:0007669"/>
    <property type="project" value="InterPro"/>
</dbReference>
<dbReference type="AlphaFoldDB" id="A0A1G7PY63"/>
<dbReference type="InterPro" id="IPR013762">
    <property type="entry name" value="Integrase-like_cat_sf"/>
</dbReference>
<dbReference type="Proteomes" id="UP000199245">
    <property type="component" value="Unassembled WGS sequence"/>
</dbReference>
<protein>
    <submittedName>
        <fullName evidence="3">Phage integrase family protein</fullName>
    </submittedName>
</protein>
<evidence type="ECO:0000313" key="3">
    <source>
        <dbReference type="EMBL" id="SDF91181.1"/>
    </source>
</evidence>
<gene>
    <name evidence="3" type="ORF">SAMN05216337_10873</name>
</gene>
<evidence type="ECO:0000256" key="1">
    <source>
        <dbReference type="ARBA" id="ARBA00023172"/>
    </source>
</evidence>
<dbReference type="RefSeq" id="WP_092090458.1">
    <property type="nucleotide sequence ID" value="NZ_FMZW01000087.1"/>
</dbReference>
<reference evidence="3 4" key="1">
    <citation type="submission" date="2016-10" db="EMBL/GenBank/DDBJ databases">
        <authorList>
            <person name="de Groot N.N."/>
        </authorList>
    </citation>
    <scope>NUCLEOTIDE SEQUENCE [LARGE SCALE GENOMIC DNA]</scope>
    <source>
        <strain evidence="3 4">R5</strain>
    </source>
</reference>
<dbReference type="SUPFAM" id="SSF56349">
    <property type="entry name" value="DNA breaking-rejoining enzymes"/>
    <property type="match status" value="1"/>
</dbReference>
<dbReference type="GO" id="GO:0003677">
    <property type="term" value="F:DNA binding"/>
    <property type="evidence" value="ECO:0007669"/>
    <property type="project" value="InterPro"/>
</dbReference>
<keyword evidence="1" id="KW-0233">DNA recombination</keyword>
<dbReference type="PROSITE" id="PS51898">
    <property type="entry name" value="TYR_RECOMBINASE"/>
    <property type="match status" value="1"/>
</dbReference>
<dbReference type="InterPro" id="IPR011010">
    <property type="entry name" value="DNA_brk_join_enz"/>
</dbReference>
<feature type="domain" description="Tyr recombinase" evidence="2">
    <location>
        <begin position="242"/>
        <end position="443"/>
    </location>
</feature>
<name>A0A1G7PY63_9BRAD</name>
<dbReference type="GO" id="GO:0006310">
    <property type="term" value="P:DNA recombination"/>
    <property type="evidence" value="ECO:0007669"/>
    <property type="project" value="UniProtKB-KW"/>
</dbReference>
<sequence length="461" mass="51212">MSKTLTEAQVTTAKARSRLELGVHWRRLDAEAHLGYRKGRQSGVWFVRWRNHHEGGNYKQEPVGVANDVNDKPVDGILTFEQAVRTAREAVALARTEAASQAAGPAPTVRSAVESYVNERDARERRRTGRDIRSDAGTKLRRYVLGQEKRGNQEAAEAAPLASVRLHALKEDDLITWRESLPQDLKVTTKQRFMNDLKAALNAAWPRLSADRKKLNPTFLAIVKASFKAERIDDDDDMSVARDNQILTDEQVGTILQAAREVDQQQGFDGDLYRIVVCLAATGARYAQVRRMRVGDVLVSARRLMVPGSYKGRGGNGGSDPVPVGDDVIEVLLPAIAGRPSDASLFERWIHEQEPGGIAWKKSERGPWKRAELARPWKAIRERAGMPEVIPYALRHSSIVRGLRKGLPIQQVAKLHNTSVKMIERHYAKYIATALEDLARAAVVSLVPASDGNVVPMAKRA</sequence>
<dbReference type="Gene3D" id="1.10.443.10">
    <property type="entry name" value="Intergrase catalytic core"/>
    <property type="match status" value="1"/>
</dbReference>
<organism evidence="3 4">
    <name type="scientific">Bradyrhizobium brasilense</name>
    <dbReference type="NCBI Taxonomy" id="1419277"/>
    <lineage>
        <taxon>Bacteria</taxon>
        <taxon>Pseudomonadati</taxon>
        <taxon>Pseudomonadota</taxon>
        <taxon>Alphaproteobacteria</taxon>
        <taxon>Hyphomicrobiales</taxon>
        <taxon>Nitrobacteraceae</taxon>
        <taxon>Bradyrhizobium</taxon>
    </lineage>
</organism>
<evidence type="ECO:0000259" key="2">
    <source>
        <dbReference type="PROSITE" id="PS51898"/>
    </source>
</evidence>
<evidence type="ECO:0000313" key="4">
    <source>
        <dbReference type="Proteomes" id="UP000199245"/>
    </source>
</evidence>
<dbReference type="InterPro" id="IPR002104">
    <property type="entry name" value="Integrase_catalytic"/>
</dbReference>